<keyword evidence="3" id="KW-1185">Reference proteome</keyword>
<evidence type="ECO:0000256" key="1">
    <source>
        <dbReference type="SAM" id="SignalP"/>
    </source>
</evidence>
<organism evidence="2 3">
    <name type="scientific">Tanacetum coccineum</name>
    <dbReference type="NCBI Taxonomy" id="301880"/>
    <lineage>
        <taxon>Eukaryota</taxon>
        <taxon>Viridiplantae</taxon>
        <taxon>Streptophyta</taxon>
        <taxon>Embryophyta</taxon>
        <taxon>Tracheophyta</taxon>
        <taxon>Spermatophyta</taxon>
        <taxon>Magnoliopsida</taxon>
        <taxon>eudicotyledons</taxon>
        <taxon>Gunneridae</taxon>
        <taxon>Pentapetalae</taxon>
        <taxon>asterids</taxon>
        <taxon>campanulids</taxon>
        <taxon>Asterales</taxon>
        <taxon>Asteraceae</taxon>
        <taxon>Asteroideae</taxon>
        <taxon>Anthemideae</taxon>
        <taxon>Anthemidinae</taxon>
        <taxon>Tanacetum</taxon>
    </lineage>
</organism>
<dbReference type="EMBL" id="BQNB010009749">
    <property type="protein sequence ID" value="GJS67869.1"/>
    <property type="molecule type" value="Genomic_DNA"/>
</dbReference>
<feature type="signal peptide" evidence="1">
    <location>
        <begin position="1"/>
        <end position="17"/>
    </location>
</feature>
<reference evidence="2" key="1">
    <citation type="journal article" date="2022" name="Int. J. Mol. Sci.">
        <title>Draft Genome of Tanacetum Coccineum: Genomic Comparison of Closely Related Tanacetum-Family Plants.</title>
        <authorList>
            <person name="Yamashiro T."/>
            <person name="Shiraishi A."/>
            <person name="Nakayama K."/>
            <person name="Satake H."/>
        </authorList>
    </citation>
    <scope>NUCLEOTIDE SEQUENCE</scope>
</reference>
<accession>A0ABQ4XR60</accession>
<comment type="caution">
    <text evidence="2">The sequence shown here is derived from an EMBL/GenBank/DDBJ whole genome shotgun (WGS) entry which is preliminary data.</text>
</comment>
<name>A0ABQ4XR60_9ASTR</name>
<evidence type="ECO:0008006" key="4">
    <source>
        <dbReference type="Google" id="ProtNLM"/>
    </source>
</evidence>
<evidence type="ECO:0000313" key="2">
    <source>
        <dbReference type="EMBL" id="GJS67869.1"/>
    </source>
</evidence>
<gene>
    <name evidence="2" type="ORF">Tco_0682434</name>
</gene>
<sequence length="244" mass="28067">MWIVVFHLLANPLVLKGLNFYLSERETGALCNVPGLKQSYVQNQVDQKNRIRQCLKPSCFRRLLPGEQDSRFVFMASFSNFLPLKQISSKWGELVELEDGYDDLFARKRICIKTSQTENILESFKLIVKGKVFWARAKELFVWSPSFKDVPEKELPLKDNIPEAESVRPPSRSARSNSRVLEEAENSVDRVSSESFSNGVKIKEGGSIWRLLKKDDYGGTNKWAFLNEGCTKDMEKHIELKENN</sequence>
<protein>
    <recommendedName>
        <fullName evidence="4">RNA-directed DNA polymerase, eukaryota</fullName>
    </recommendedName>
</protein>
<dbReference type="Proteomes" id="UP001151760">
    <property type="component" value="Unassembled WGS sequence"/>
</dbReference>
<keyword evidence="1" id="KW-0732">Signal</keyword>
<feature type="chain" id="PRO_5045827389" description="RNA-directed DNA polymerase, eukaryota" evidence="1">
    <location>
        <begin position="18"/>
        <end position="244"/>
    </location>
</feature>
<reference evidence="2" key="2">
    <citation type="submission" date="2022-01" db="EMBL/GenBank/DDBJ databases">
        <authorList>
            <person name="Yamashiro T."/>
            <person name="Shiraishi A."/>
            <person name="Satake H."/>
            <person name="Nakayama K."/>
        </authorList>
    </citation>
    <scope>NUCLEOTIDE SEQUENCE</scope>
</reference>
<evidence type="ECO:0000313" key="3">
    <source>
        <dbReference type="Proteomes" id="UP001151760"/>
    </source>
</evidence>
<proteinExistence type="predicted"/>